<evidence type="ECO:0000313" key="1">
    <source>
        <dbReference type="EMBL" id="EDZ38298.1"/>
    </source>
</evidence>
<organism evidence="1">
    <name type="scientific">Leptospirillum sp. Group II '5-way CG'</name>
    <dbReference type="NCBI Taxonomy" id="419541"/>
    <lineage>
        <taxon>Bacteria</taxon>
        <taxon>Pseudomonadati</taxon>
        <taxon>Nitrospirota</taxon>
        <taxon>Nitrospiria</taxon>
        <taxon>Nitrospirales</taxon>
        <taxon>Nitrospiraceae</taxon>
        <taxon>Leptospirillum</taxon>
    </lineage>
</organism>
<sequence>MSENMDRKDILRKGDSRMSVRFPIHLTGLAGEHLTCAEICKQGFLALIAPKNNPLFDVVATDVDGRNSVFIQVKTRRNDQGWKIGIKNGKGKPDLFVVLVNLAVKDGNPPDFYIFEHQTLYDRIDQVYQEYLAKPKGNGEKRKEVGFRWIDEKNLTEEDRSRKNNWDLILNALKPG</sequence>
<accession>B6AS84</accession>
<reference evidence="1" key="1">
    <citation type="journal article" date="2004" name="Nature">
        <title>Community structure and metabolism through reconstruction of microbial genomes from the environment.</title>
        <authorList>
            <person name="Tyson G.W."/>
            <person name="Chapman J."/>
            <person name="Hugenholtz P."/>
            <person name="Allen E.E."/>
            <person name="Ram R.J."/>
            <person name="Richardson P.M."/>
            <person name="Solovyev V.V."/>
            <person name="Rubin E.M."/>
            <person name="Rokhsar D.S."/>
            <person name="Banfield J.F."/>
        </authorList>
    </citation>
    <scope>NUCLEOTIDE SEQUENCE [LARGE SCALE GENOMIC DNA]</scope>
</reference>
<proteinExistence type="predicted"/>
<reference evidence="1" key="2">
    <citation type="journal article" date="2008" name="PLoS Biol.">
        <title>Population genomic analysis of strain variation in Leptospirillum group II bacteria involved in acid mine drainage formation.</title>
        <authorList>
            <person name="Simmons S.L."/>
            <person name="Dibartolo G."/>
            <person name="Denef V.J."/>
            <person name="Goltsman D.S."/>
            <person name="Thelen M.P."/>
            <person name="Banfield J.F."/>
        </authorList>
    </citation>
    <scope>NUCLEOTIDE SEQUENCE [LARGE SCALE GENOMIC DNA]</scope>
</reference>
<name>B6AS84_9BACT</name>
<evidence type="ECO:0008006" key="2">
    <source>
        <dbReference type="Google" id="ProtNLM"/>
    </source>
</evidence>
<dbReference type="EMBL" id="DS995262">
    <property type="protein sequence ID" value="EDZ38298.1"/>
    <property type="molecule type" value="Genomic_DNA"/>
</dbReference>
<gene>
    <name evidence="1" type="ORF">CGL2_11278004</name>
</gene>
<dbReference type="AlphaFoldDB" id="B6AS84"/>
<protein>
    <recommendedName>
        <fullName evidence="2">Aspartate-ammonia lyase</fullName>
    </recommendedName>
</protein>